<reference evidence="2 3" key="1">
    <citation type="submission" date="2019-03" db="EMBL/GenBank/DDBJ databases">
        <title>Genomic Encyclopedia of Type Strains, Phase IV (KMG-IV): sequencing the most valuable type-strain genomes for metagenomic binning, comparative biology and taxonomic classification.</title>
        <authorList>
            <person name="Goeker M."/>
        </authorList>
    </citation>
    <scope>NUCLEOTIDE SEQUENCE [LARGE SCALE GENOMIC DNA]</scope>
    <source>
        <strain evidence="2 3">DSM 24766</strain>
    </source>
</reference>
<keyword evidence="3" id="KW-1185">Reference proteome</keyword>
<evidence type="ECO:0000313" key="2">
    <source>
        <dbReference type="EMBL" id="TCP61185.1"/>
    </source>
</evidence>
<dbReference type="RefSeq" id="WP_132951361.1">
    <property type="nucleotide sequence ID" value="NZ_SLXU01000006.1"/>
</dbReference>
<dbReference type="AlphaFoldDB" id="A0A4R2RPR7"/>
<feature type="coiled-coil region" evidence="1">
    <location>
        <begin position="19"/>
        <end position="46"/>
    </location>
</feature>
<evidence type="ECO:0000256" key="1">
    <source>
        <dbReference type="SAM" id="Coils"/>
    </source>
</evidence>
<organism evidence="2 3">
    <name type="scientific">Rhodovulum bhavnagarense</name>
    <dbReference type="NCBI Taxonomy" id="992286"/>
    <lineage>
        <taxon>Bacteria</taxon>
        <taxon>Pseudomonadati</taxon>
        <taxon>Pseudomonadota</taxon>
        <taxon>Alphaproteobacteria</taxon>
        <taxon>Rhodobacterales</taxon>
        <taxon>Paracoccaceae</taxon>
        <taxon>Rhodovulum</taxon>
    </lineage>
</organism>
<evidence type="ECO:0000313" key="3">
    <source>
        <dbReference type="Proteomes" id="UP000295050"/>
    </source>
</evidence>
<accession>A0A4R2RPR7</accession>
<gene>
    <name evidence="2" type="ORF">EV663_106133</name>
</gene>
<dbReference type="Proteomes" id="UP000295050">
    <property type="component" value="Unassembled WGS sequence"/>
</dbReference>
<protein>
    <submittedName>
        <fullName evidence="2">Uncharacterized protein</fullName>
    </submittedName>
</protein>
<keyword evidence="1" id="KW-0175">Coiled coil</keyword>
<name>A0A4R2RPR7_9RHOB</name>
<comment type="caution">
    <text evidence="2">The sequence shown here is derived from an EMBL/GenBank/DDBJ whole genome shotgun (WGS) entry which is preliminary data.</text>
</comment>
<dbReference type="EMBL" id="SLXU01000006">
    <property type="protein sequence ID" value="TCP61185.1"/>
    <property type="molecule type" value="Genomic_DNA"/>
</dbReference>
<sequence length="112" mass="11961">MNRSDPRLEELCRLSAALRATALARLAAANAELNRTEAELEGLAAARQGQAIGDIAMLAASGSARALWLAARRRALSSELELAQARRAACAQEARRAVGRAQAIERLVQKGR</sequence>
<proteinExistence type="predicted"/>